<organism evidence="2 3">
    <name type="scientific">Miniimonas arenae</name>
    <dbReference type="NCBI Taxonomy" id="676201"/>
    <lineage>
        <taxon>Bacteria</taxon>
        <taxon>Bacillati</taxon>
        <taxon>Actinomycetota</taxon>
        <taxon>Actinomycetes</taxon>
        <taxon>Micrococcales</taxon>
        <taxon>Beutenbergiaceae</taxon>
        <taxon>Miniimonas</taxon>
    </lineage>
</organism>
<evidence type="ECO:0000313" key="2">
    <source>
        <dbReference type="EMBL" id="TNU73670.1"/>
    </source>
</evidence>
<dbReference type="InterPro" id="IPR025449">
    <property type="entry name" value="JetB"/>
</dbReference>
<dbReference type="OrthoDB" id="3725402at2"/>
<keyword evidence="3" id="KW-1185">Reference proteome</keyword>
<evidence type="ECO:0000256" key="1">
    <source>
        <dbReference type="SAM" id="MobiDB-lite"/>
    </source>
</evidence>
<sequence length="264" mass="28262">MTDTTWGRVAPPPDGAPADAAPDRTTEAFELADSSRPGLWPGDRGSLDAPSRRALLALLRGPYLSADRHGDLWKALLRDTDAIVARLNDVYCDLVVDIDVGVAFVRNVELPDGGAPRAVRTAPLTFLDTAMLLVLRQHFLASDGADRVIVGKDEVAEQLDVYRGAMGRDESDFARRVNASWTNMDKHGFTQRTDVEGRVEISPLLRIIVGPEQVAAVRASYERMAAGGGPAETEVDREGDPRPGGASSEDAGGGVDVSETEEAS</sequence>
<protein>
    <submittedName>
        <fullName evidence="2">DUF4194 domain-containing protein</fullName>
    </submittedName>
</protein>
<reference evidence="2 3" key="1">
    <citation type="submission" date="2019-06" db="EMBL/GenBank/DDBJ databases">
        <title>Draft genome sequence of Miniimonas arenae KCTC 19750T isolated from sea sand.</title>
        <authorList>
            <person name="Park S.-J."/>
        </authorList>
    </citation>
    <scope>NUCLEOTIDE SEQUENCE [LARGE SCALE GENOMIC DNA]</scope>
    <source>
        <strain evidence="2 3">KCTC 19750</strain>
    </source>
</reference>
<name>A0A5C5BA18_9MICO</name>
<feature type="region of interest" description="Disordered" evidence="1">
    <location>
        <begin position="1"/>
        <end position="23"/>
    </location>
</feature>
<accession>A0A5C5BA18</accession>
<dbReference type="Pfam" id="PF13835">
    <property type="entry name" value="DUF4194"/>
    <property type="match status" value="1"/>
</dbReference>
<gene>
    <name evidence="2" type="ORF">FH969_10075</name>
</gene>
<proteinExistence type="predicted"/>
<comment type="caution">
    <text evidence="2">The sequence shown here is derived from an EMBL/GenBank/DDBJ whole genome shotgun (WGS) entry which is preliminary data.</text>
</comment>
<dbReference type="AlphaFoldDB" id="A0A5C5BA18"/>
<dbReference type="Proteomes" id="UP000313849">
    <property type="component" value="Unassembled WGS sequence"/>
</dbReference>
<feature type="region of interest" description="Disordered" evidence="1">
    <location>
        <begin position="224"/>
        <end position="264"/>
    </location>
</feature>
<evidence type="ECO:0000313" key="3">
    <source>
        <dbReference type="Proteomes" id="UP000313849"/>
    </source>
</evidence>
<dbReference type="RefSeq" id="WP_139987150.1">
    <property type="nucleotide sequence ID" value="NZ_VENP01000036.1"/>
</dbReference>
<dbReference type="EMBL" id="VENP01000036">
    <property type="protein sequence ID" value="TNU73670.1"/>
    <property type="molecule type" value="Genomic_DNA"/>
</dbReference>